<reference evidence="1 2" key="1">
    <citation type="submission" date="2011-07" db="EMBL/GenBank/DDBJ databases">
        <authorList>
            <person name="Coyne R."/>
            <person name="Brami D."/>
            <person name="Johnson J."/>
            <person name="Hostetler J."/>
            <person name="Hannick L."/>
            <person name="Clark T."/>
            <person name="Cassidy-Hanley D."/>
            <person name="Inman J."/>
        </authorList>
    </citation>
    <scope>NUCLEOTIDE SEQUENCE [LARGE SCALE GENOMIC DNA]</scope>
    <source>
        <strain evidence="1 2">G5</strain>
    </source>
</reference>
<dbReference type="InParanoid" id="G0QRB1"/>
<dbReference type="Proteomes" id="UP000008983">
    <property type="component" value="Unassembled WGS sequence"/>
</dbReference>
<evidence type="ECO:0000313" key="2">
    <source>
        <dbReference type="Proteomes" id="UP000008983"/>
    </source>
</evidence>
<accession>G0QRB1</accession>
<protein>
    <submittedName>
        <fullName evidence="1">Uncharacterized protein</fullName>
    </submittedName>
</protein>
<keyword evidence="2" id="KW-1185">Reference proteome</keyword>
<organism evidence="1 2">
    <name type="scientific">Ichthyophthirius multifiliis</name>
    <name type="common">White spot disease agent</name>
    <name type="synonym">Ich</name>
    <dbReference type="NCBI Taxonomy" id="5932"/>
    <lineage>
        <taxon>Eukaryota</taxon>
        <taxon>Sar</taxon>
        <taxon>Alveolata</taxon>
        <taxon>Ciliophora</taxon>
        <taxon>Intramacronucleata</taxon>
        <taxon>Oligohymenophorea</taxon>
        <taxon>Hymenostomatida</taxon>
        <taxon>Ophryoglenina</taxon>
        <taxon>Ichthyophthirius</taxon>
    </lineage>
</organism>
<gene>
    <name evidence="1" type="ORF">IMG5_091120</name>
</gene>
<proteinExistence type="predicted"/>
<dbReference type="EMBL" id="GL983744">
    <property type="protein sequence ID" value="EGR32263.1"/>
    <property type="molecule type" value="Genomic_DNA"/>
</dbReference>
<evidence type="ECO:0000313" key="1">
    <source>
        <dbReference type="EMBL" id="EGR32263.1"/>
    </source>
</evidence>
<dbReference type="AlphaFoldDB" id="G0QRB1"/>
<dbReference type="GeneID" id="14908406"/>
<feature type="non-terminal residue" evidence="1">
    <location>
        <position position="1"/>
    </location>
</feature>
<name>G0QRB1_ICHMU</name>
<dbReference type="RefSeq" id="XP_004035749.1">
    <property type="nucleotide sequence ID" value="XM_004035701.1"/>
</dbReference>
<sequence length="168" mass="20571">RIKVIEINTHHKNPYSQFILSLFKKILKYLSFINRLNPQIVQQRVKTAKKQKMIFKKRFLLQQQFINSLLSQFFKSIFSSSVKQYQNYQYYYSFSSSVLYSPNFSQIYYFLIYDINYKEIKKLYKNLQKKKQDHQIFQSYNQLSLHLLIQIIKETKAIIKSIIEYKYI</sequence>